<evidence type="ECO:0000256" key="6">
    <source>
        <dbReference type="ARBA" id="ARBA00024036"/>
    </source>
</evidence>
<organism evidence="9 10">
    <name type="scientific">Melioribacter roseus (strain DSM 23840 / JCM 17771 / VKM B-2668 / P3M-2)</name>
    <dbReference type="NCBI Taxonomy" id="1191523"/>
    <lineage>
        <taxon>Bacteria</taxon>
        <taxon>Pseudomonadati</taxon>
        <taxon>Ignavibacteriota</taxon>
        <taxon>Ignavibacteria</taxon>
        <taxon>Ignavibacteriales</taxon>
        <taxon>Melioribacteraceae</taxon>
        <taxon>Melioribacter</taxon>
    </lineage>
</organism>
<dbReference type="GO" id="GO:0051539">
    <property type="term" value="F:4 iron, 4 sulfur cluster binding"/>
    <property type="evidence" value="ECO:0007669"/>
    <property type="project" value="TreeGrafter"/>
</dbReference>
<dbReference type="FunFam" id="3.40.50.300:FF:000418">
    <property type="entry name" value="Iron-sulfur cluster carrier protein"/>
    <property type="match status" value="1"/>
</dbReference>
<keyword evidence="2 7" id="KW-0547">Nucleotide-binding</keyword>
<evidence type="ECO:0000256" key="5">
    <source>
        <dbReference type="ARBA" id="ARBA00023014"/>
    </source>
</evidence>
<dbReference type="eggNOG" id="COG0489">
    <property type="taxonomic scope" value="Bacteria"/>
</dbReference>
<comment type="function">
    <text evidence="7">Binds and transfers iron-sulfur (Fe-S) clusters to target apoproteins. Can hydrolyze ATP.</text>
</comment>
<protein>
    <recommendedName>
        <fullName evidence="7">Iron-sulfur cluster carrier protein</fullName>
    </recommendedName>
</protein>
<evidence type="ECO:0000256" key="4">
    <source>
        <dbReference type="ARBA" id="ARBA00023004"/>
    </source>
</evidence>
<keyword evidence="7" id="KW-0378">Hydrolase</keyword>
<dbReference type="GO" id="GO:0016226">
    <property type="term" value="P:iron-sulfur cluster assembly"/>
    <property type="evidence" value="ECO:0007669"/>
    <property type="project" value="InterPro"/>
</dbReference>
<keyword evidence="5 7" id="KW-0411">Iron-sulfur</keyword>
<dbReference type="Gene3D" id="3.30.300.130">
    <property type="entry name" value="Fe-S cluster assembly (FSCA)"/>
    <property type="match status" value="1"/>
</dbReference>
<evidence type="ECO:0000256" key="7">
    <source>
        <dbReference type="HAMAP-Rule" id="MF_02040"/>
    </source>
</evidence>
<evidence type="ECO:0000313" key="9">
    <source>
        <dbReference type="EMBL" id="AFN75078.1"/>
    </source>
</evidence>
<dbReference type="GO" id="GO:0016887">
    <property type="term" value="F:ATP hydrolysis activity"/>
    <property type="evidence" value="ECO:0007669"/>
    <property type="project" value="UniProtKB-UniRule"/>
</dbReference>
<reference evidence="9 10" key="1">
    <citation type="journal article" date="2013" name="PLoS ONE">
        <title>Genomic analysis of Melioribacter roseus, facultatively anaerobic organotrophic bacterium representing a novel deep lineage within Bacteriodetes/Chlorobi group.</title>
        <authorList>
            <person name="Kadnikov V.V."/>
            <person name="Mardanov A.V."/>
            <person name="Podosokorskaya O.A."/>
            <person name="Gavrilov S.N."/>
            <person name="Kublanov I.V."/>
            <person name="Beletsky A.V."/>
            <person name="Bonch-Osmolovskaya E.A."/>
            <person name="Ravin N.V."/>
        </authorList>
    </citation>
    <scope>NUCLEOTIDE SEQUENCE [LARGE SCALE GENOMIC DNA]</scope>
    <source>
        <strain evidence="10">JCM 17771 / P3M-2</strain>
    </source>
</reference>
<keyword evidence="3 7" id="KW-0067">ATP-binding</keyword>
<dbReference type="HOGENOM" id="CLU_024839_0_0_10"/>
<evidence type="ECO:0000256" key="3">
    <source>
        <dbReference type="ARBA" id="ARBA00022840"/>
    </source>
</evidence>
<keyword evidence="10" id="KW-1185">Reference proteome</keyword>
<keyword evidence="4 7" id="KW-0408">Iron</keyword>
<dbReference type="EMBL" id="CP003557">
    <property type="protein sequence ID" value="AFN75078.1"/>
    <property type="molecule type" value="Genomic_DNA"/>
</dbReference>
<dbReference type="InterPro" id="IPR033756">
    <property type="entry name" value="YlxH/NBP35"/>
</dbReference>
<dbReference type="STRING" id="1191523.MROS_1845"/>
<dbReference type="SUPFAM" id="SSF52540">
    <property type="entry name" value="P-loop containing nucleoside triphosphate hydrolases"/>
    <property type="match status" value="1"/>
</dbReference>
<dbReference type="InterPro" id="IPR034904">
    <property type="entry name" value="FSCA_dom_sf"/>
</dbReference>
<accession>I7A1I2</accession>
<dbReference type="NCBIfam" id="NF008669">
    <property type="entry name" value="PRK11670.1"/>
    <property type="match status" value="1"/>
</dbReference>
<dbReference type="AlphaFoldDB" id="I7A1I2"/>
<proteinExistence type="inferred from homology"/>
<comment type="similarity">
    <text evidence="6 7">Belongs to the Mrp/NBP35 ATP-binding proteins family.</text>
</comment>
<dbReference type="PANTHER" id="PTHR42961:SF2">
    <property type="entry name" value="IRON-SULFUR PROTEIN NUBPL"/>
    <property type="match status" value="1"/>
</dbReference>
<evidence type="ECO:0000256" key="1">
    <source>
        <dbReference type="ARBA" id="ARBA00022723"/>
    </source>
</evidence>
<dbReference type="Pfam" id="PF10609">
    <property type="entry name" value="ParA"/>
    <property type="match status" value="1"/>
</dbReference>
<evidence type="ECO:0000313" key="10">
    <source>
        <dbReference type="Proteomes" id="UP000009011"/>
    </source>
</evidence>
<dbReference type="PATRIC" id="fig|1191523.3.peg.1956"/>
<dbReference type="eggNOG" id="COG2151">
    <property type="taxonomic scope" value="Bacteria"/>
</dbReference>
<dbReference type="CDD" id="cd02037">
    <property type="entry name" value="Mrp_NBP35"/>
    <property type="match status" value="1"/>
</dbReference>
<gene>
    <name evidence="9" type="ordered locus">MROS_1845</name>
</gene>
<sequence length="406" mass="43759">MSSALNIFVSVALLTFLRTFGREYLFIMLSNQKLVFLYLKNGVLMSELKKIDILDALRNVLDPGTKQDIVSANMIKNIEIKDSTVTIEIDFPPSTSSYQNKIKEDCIAEIKKAAPDIENVDIQNKSAAHTANAAANPLMPGVKNTIAVASGKGGVGKSTVSVNLAVALAKDGAKVGLIDADVYGPSIPLMLGIDKNPRIYQDPQTGKMLPLESYGIKTISIGFLIDEDSPVIWRGPMASGAIKQFMTDVNWGELDYLIFDLPPGTGDIQLTLVQSIPLSGAVIVTTPQDISLVDVKKAIRMFQKVNVPVLGIVENMSYFIAPDTGKKYELFGSGGGEKLSKEFSAPLLGKIPINPDIRVGGDYGKPIVISNPGAEEAKIIREIARNLSKQVEANSQNSIPKIVLGN</sequence>
<dbReference type="GO" id="GO:0140663">
    <property type="term" value="F:ATP-dependent FeS chaperone activity"/>
    <property type="evidence" value="ECO:0007669"/>
    <property type="project" value="InterPro"/>
</dbReference>
<dbReference type="InterPro" id="IPR044304">
    <property type="entry name" value="NUBPL-like"/>
</dbReference>
<feature type="binding site" evidence="7">
    <location>
        <begin position="151"/>
        <end position="158"/>
    </location>
    <ligand>
        <name>ATP</name>
        <dbReference type="ChEBI" id="CHEBI:30616"/>
    </ligand>
</feature>
<evidence type="ECO:0000259" key="8">
    <source>
        <dbReference type="Pfam" id="PF01883"/>
    </source>
</evidence>
<dbReference type="GO" id="GO:0005524">
    <property type="term" value="F:ATP binding"/>
    <property type="evidence" value="ECO:0007669"/>
    <property type="project" value="UniProtKB-UniRule"/>
</dbReference>
<feature type="domain" description="MIP18 family-like" evidence="8">
    <location>
        <begin position="52"/>
        <end position="120"/>
    </location>
</feature>
<dbReference type="HAMAP" id="MF_02040">
    <property type="entry name" value="Mrp_NBP35"/>
    <property type="match status" value="1"/>
</dbReference>
<dbReference type="InterPro" id="IPR019591">
    <property type="entry name" value="Mrp/NBP35_ATP-bd"/>
</dbReference>
<dbReference type="InterPro" id="IPR002744">
    <property type="entry name" value="MIP18-like"/>
</dbReference>
<name>I7A1I2_MELRP</name>
<dbReference type="Gene3D" id="3.40.50.300">
    <property type="entry name" value="P-loop containing nucleotide triphosphate hydrolases"/>
    <property type="match status" value="1"/>
</dbReference>
<comment type="subunit">
    <text evidence="7">Homodimer.</text>
</comment>
<keyword evidence="1 7" id="KW-0479">Metal-binding</keyword>
<dbReference type="SUPFAM" id="SSF117916">
    <property type="entry name" value="Fe-S cluster assembly (FSCA) domain-like"/>
    <property type="match status" value="1"/>
</dbReference>
<evidence type="ECO:0000256" key="2">
    <source>
        <dbReference type="ARBA" id="ARBA00022741"/>
    </source>
</evidence>
<dbReference type="Pfam" id="PF01883">
    <property type="entry name" value="FeS_assembly_P"/>
    <property type="match status" value="1"/>
</dbReference>
<dbReference type="PANTHER" id="PTHR42961">
    <property type="entry name" value="IRON-SULFUR PROTEIN NUBPL"/>
    <property type="match status" value="1"/>
</dbReference>
<dbReference type="Proteomes" id="UP000009011">
    <property type="component" value="Chromosome"/>
</dbReference>
<dbReference type="GO" id="GO:0046872">
    <property type="term" value="F:metal ion binding"/>
    <property type="evidence" value="ECO:0007669"/>
    <property type="project" value="UniProtKB-KW"/>
</dbReference>
<dbReference type="KEGG" id="mro:MROS_1845"/>
<dbReference type="InterPro" id="IPR027417">
    <property type="entry name" value="P-loop_NTPase"/>
</dbReference>